<name>A0A5J5B1L4_9ASTE</name>
<dbReference type="AlphaFoldDB" id="A0A5J5B1L4"/>
<reference evidence="1 2" key="1">
    <citation type="submission" date="2019-09" db="EMBL/GenBank/DDBJ databases">
        <title>A chromosome-level genome assembly of the Chinese tupelo Nyssa sinensis.</title>
        <authorList>
            <person name="Yang X."/>
            <person name="Kang M."/>
            <person name="Yang Y."/>
            <person name="Xiong H."/>
            <person name="Wang M."/>
            <person name="Zhang Z."/>
            <person name="Wang Z."/>
            <person name="Wu H."/>
            <person name="Ma T."/>
            <person name="Liu J."/>
            <person name="Xi Z."/>
        </authorList>
    </citation>
    <scope>NUCLEOTIDE SEQUENCE [LARGE SCALE GENOMIC DNA]</scope>
    <source>
        <strain evidence="1">J267</strain>
        <tissue evidence="1">Leaf</tissue>
    </source>
</reference>
<proteinExistence type="predicted"/>
<protein>
    <submittedName>
        <fullName evidence="1">Uncharacterized protein</fullName>
    </submittedName>
</protein>
<gene>
    <name evidence="1" type="ORF">F0562_030794</name>
</gene>
<evidence type="ECO:0000313" key="2">
    <source>
        <dbReference type="Proteomes" id="UP000325577"/>
    </source>
</evidence>
<dbReference type="EMBL" id="CM018040">
    <property type="protein sequence ID" value="KAA8535772.1"/>
    <property type="molecule type" value="Genomic_DNA"/>
</dbReference>
<dbReference type="Proteomes" id="UP000325577">
    <property type="component" value="Linkage Group LG17"/>
</dbReference>
<sequence length="78" mass="8448">MKTYEHHSSIHGTALWKRQNLQNCLYSCFYLSIKSIRNCSTSVSCPVAAAAAAAAAATATTVAAHELLNSPFSIYLRN</sequence>
<accession>A0A5J5B1L4</accession>
<organism evidence="1 2">
    <name type="scientific">Nyssa sinensis</name>
    <dbReference type="NCBI Taxonomy" id="561372"/>
    <lineage>
        <taxon>Eukaryota</taxon>
        <taxon>Viridiplantae</taxon>
        <taxon>Streptophyta</taxon>
        <taxon>Embryophyta</taxon>
        <taxon>Tracheophyta</taxon>
        <taxon>Spermatophyta</taxon>
        <taxon>Magnoliopsida</taxon>
        <taxon>eudicotyledons</taxon>
        <taxon>Gunneridae</taxon>
        <taxon>Pentapetalae</taxon>
        <taxon>asterids</taxon>
        <taxon>Cornales</taxon>
        <taxon>Nyssaceae</taxon>
        <taxon>Nyssa</taxon>
    </lineage>
</organism>
<evidence type="ECO:0000313" key="1">
    <source>
        <dbReference type="EMBL" id="KAA8535772.1"/>
    </source>
</evidence>
<keyword evidence="2" id="KW-1185">Reference proteome</keyword>